<feature type="transmembrane region" description="Helical" evidence="10">
    <location>
        <begin position="60"/>
        <end position="78"/>
    </location>
</feature>
<dbReference type="GO" id="GO:0007165">
    <property type="term" value="P:signal transduction"/>
    <property type="evidence" value="ECO:0007669"/>
    <property type="project" value="UniProtKB-KW"/>
</dbReference>
<organism evidence="11">
    <name type="scientific">Protaetia brevitarsis</name>
    <name type="common">White-spotted flower chafer beetle</name>
    <name type="synonym">Liocola brevitarsis</name>
    <dbReference type="NCBI Taxonomy" id="348688"/>
    <lineage>
        <taxon>Eukaryota</taxon>
        <taxon>Metazoa</taxon>
        <taxon>Ecdysozoa</taxon>
        <taxon>Arthropoda</taxon>
        <taxon>Hexapoda</taxon>
        <taxon>Insecta</taxon>
        <taxon>Pterygota</taxon>
        <taxon>Neoptera</taxon>
        <taxon>Endopterygota</taxon>
        <taxon>Coleoptera</taxon>
        <taxon>Polyphaga</taxon>
        <taxon>Scarabaeiformia</taxon>
        <taxon>Scarabaeidae</taxon>
        <taxon>Cetoniinae</taxon>
        <taxon>Protaetia</taxon>
        <taxon>Liocola</taxon>
    </lineage>
</organism>
<protein>
    <recommendedName>
        <fullName evidence="10">Odorant receptor</fullName>
    </recommendedName>
</protein>
<dbReference type="AlphaFoldDB" id="A0A411HR42"/>
<evidence type="ECO:0000256" key="2">
    <source>
        <dbReference type="ARBA" id="ARBA00022475"/>
    </source>
</evidence>
<evidence type="ECO:0000256" key="1">
    <source>
        <dbReference type="ARBA" id="ARBA00004651"/>
    </source>
</evidence>
<feature type="transmembrane region" description="Helical" evidence="10">
    <location>
        <begin position="273"/>
        <end position="292"/>
    </location>
</feature>
<comment type="similarity">
    <text evidence="10">Belongs to the insect chemoreceptor superfamily. Heteromeric odorant receptor channel (TC 1.A.69) family.</text>
</comment>
<evidence type="ECO:0000256" key="5">
    <source>
        <dbReference type="ARBA" id="ARBA00022725"/>
    </source>
</evidence>
<dbReference type="GO" id="GO:0004984">
    <property type="term" value="F:olfactory receptor activity"/>
    <property type="evidence" value="ECO:0007669"/>
    <property type="project" value="InterPro"/>
</dbReference>
<dbReference type="Pfam" id="PF02949">
    <property type="entry name" value="7tm_6"/>
    <property type="match status" value="1"/>
</dbReference>
<accession>A0A411HR42</accession>
<feature type="transmembrane region" description="Helical" evidence="10">
    <location>
        <begin position="240"/>
        <end position="267"/>
    </location>
</feature>
<dbReference type="EMBL" id="MH324883">
    <property type="protein sequence ID" value="QBB72982.1"/>
    <property type="molecule type" value="mRNA"/>
</dbReference>
<dbReference type="InterPro" id="IPR004117">
    <property type="entry name" value="7tm6_olfct_rcpt"/>
</dbReference>
<dbReference type="PANTHER" id="PTHR21137:SF35">
    <property type="entry name" value="ODORANT RECEPTOR 19A-RELATED"/>
    <property type="match status" value="1"/>
</dbReference>
<dbReference type="PANTHER" id="PTHR21137">
    <property type="entry name" value="ODORANT RECEPTOR"/>
    <property type="match status" value="1"/>
</dbReference>
<feature type="transmembrane region" description="Helical" evidence="10">
    <location>
        <begin position="173"/>
        <end position="193"/>
    </location>
</feature>
<sequence>MKQIPRDDIMQMGLALLKIMGERMHFKSTLLNCFRTFNITMMVVNLFFVLAYYPQIGADYAKYIKSTECALTIIHVIIKYSLFIYHKRNIEDLLDHLLEFWDYNSYGDNIRLTTSTLFRNVKVGQFYYSIVTLACIALVFLKPYVNPDNRFLFVCWTFSGSTELETTVLACQYYFWSILYPIVLGYDSVYFSYSMHIIVQVRLLKQRLQNIPSNVHIEEIVTCINHHKLLISIFARMGIIYFWMLLLHYFITLVTGCSLLYVILLGAADNADLFATIFYLIGLFIQFAYYSFPVEEIVFELTDISRAIYMSNWYEQNVKIKKILLFMMMKSQRQNYLSAGGIIDINVDAFGSVCRKAFSFYALLKTVIDR</sequence>
<keyword evidence="9 10" id="KW-0807">Transducer</keyword>
<feature type="transmembrane region" description="Helical" evidence="10">
    <location>
        <begin position="33"/>
        <end position="54"/>
    </location>
</feature>
<keyword evidence="5 10" id="KW-0552">Olfaction</keyword>
<keyword evidence="3 10" id="KW-0716">Sensory transduction</keyword>
<keyword evidence="2" id="KW-1003">Cell membrane</keyword>
<comment type="caution">
    <text evidence="10">Lacks conserved residue(s) required for the propagation of feature annotation.</text>
</comment>
<keyword evidence="6 10" id="KW-1133">Transmembrane helix</keyword>
<evidence type="ECO:0000256" key="7">
    <source>
        <dbReference type="ARBA" id="ARBA00023136"/>
    </source>
</evidence>
<proteinExistence type="evidence at transcript level"/>
<evidence type="ECO:0000256" key="9">
    <source>
        <dbReference type="ARBA" id="ARBA00023224"/>
    </source>
</evidence>
<evidence type="ECO:0000256" key="8">
    <source>
        <dbReference type="ARBA" id="ARBA00023170"/>
    </source>
</evidence>
<comment type="subcellular location">
    <subcellularLocation>
        <location evidence="1 10">Cell membrane</location>
        <topology evidence="1 10">Multi-pass membrane protein</topology>
    </subcellularLocation>
</comment>
<gene>
    <name evidence="11" type="primary">OR50</name>
</gene>
<reference evidence="11" key="1">
    <citation type="submission" date="2018-05" db="EMBL/GenBank/DDBJ databases">
        <title>Identification and expression analysis of candidate chemosensory receptors in the white-spotted flower chafer, Protaetia brevitarsis.</title>
        <authorList>
            <person name="Zhang T."/>
        </authorList>
    </citation>
    <scope>NUCLEOTIDE SEQUENCE</scope>
</reference>
<evidence type="ECO:0000256" key="6">
    <source>
        <dbReference type="ARBA" id="ARBA00022989"/>
    </source>
</evidence>
<dbReference type="GO" id="GO:0005549">
    <property type="term" value="F:odorant binding"/>
    <property type="evidence" value="ECO:0007669"/>
    <property type="project" value="InterPro"/>
</dbReference>
<keyword evidence="8 10" id="KW-0675">Receptor</keyword>
<keyword evidence="7 10" id="KW-0472">Membrane</keyword>
<evidence type="ECO:0000256" key="4">
    <source>
        <dbReference type="ARBA" id="ARBA00022692"/>
    </source>
</evidence>
<keyword evidence="4 10" id="KW-0812">Transmembrane</keyword>
<evidence type="ECO:0000256" key="3">
    <source>
        <dbReference type="ARBA" id="ARBA00022606"/>
    </source>
</evidence>
<evidence type="ECO:0000256" key="10">
    <source>
        <dbReference type="RuleBase" id="RU351113"/>
    </source>
</evidence>
<dbReference type="GO" id="GO:0005886">
    <property type="term" value="C:plasma membrane"/>
    <property type="evidence" value="ECO:0007669"/>
    <property type="project" value="UniProtKB-SubCell"/>
</dbReference>
<evidence type="ECO:0000313" key="11">
    <source>
        <dbReference type="EMBL" id="QBB72982.1"/>
    </source>
</evidence>
<name>A0A411HR42_PROBE</name>
<feature type="transmembrane region" description="Helical" evidence="10">
    <location>
        <begin position="126"/>
        <end position="145"/>
    </location>
</feature>